<dbReference type="PANTHER" id="PTHR31225:SF251">
    <property type="entry name" value="(-)-GERMACRENE D SYNTHASE-LIKE ISOFORM X2"/>
    <property type="match status" value="1"/>
</dbReference>
<reference evidence="5" key="1">
    <citation type="journal article" date="2021" name="Plant Physiol. Biochem.">
        <title>Genome-wide identification and expression analysis of terpene synthase gene family in Aquilaria sinensis.</title>
        <authorList>
            <person name="Li R.S."/>
            <person name="Zhu J.H."/>
            <person name="Guo D."/>
            <person name="Li H.L."/>
            <person name="Wang Y."/>
            <person name="Ding X.P."/>
            <person name="Mei W.L."/>
            <person name="Chen Z.B."/>
            <person name="Dai H.F."/>
            <person name="Peng S.Q."/>
        </authorList>
    </citation>
    <scope>NUCLEOTIDE SEQUENCE</scope>
</reference>
<name>A0A8E8ARI4_9ROSI</name>
<dbReference type="InterPro" id="IPR050148">
    <property type="entry name" value="Terpene_synthase-like"/>
</dbReference>
<dbReference type="SFLD" id="SFLDS00005">
    <property type="entry name" value="Isoprenoid_Synthase_Type_I"/>
    <property type="match status" value="1"/>
</dbReference>
<proteinExistence type="evidence at transcript level"/>
<dbReference type="CDD" id="cd00684">
    <property type="entry name" value="Terpene_cyclase_plant_C1"/>
    <property type="match status" value="1"/>
</dbReference>
<dbReference type="EMBL" id="MW533233">
    <property type="protein sequence ID" value="QWB49545.1"/>
    <property type="molecule type" value="mRNA"/>
</dbReference>
<feature type="domain" description="Terpene synthase N-terminal" evidence="3">
    <location>
        <begin position="35"/>
        <end position="202"/>
    </location>
</feature>
<evidence type="ECO:0000256" key="1">
    <source>
        <dbReference type="ARBA" id="ARBA00022723"/>
    </source>
</evidence>
<protein>
    <submittedName>
        <fullName evidence="5">Terpene synthase 11</fullName>
    </submittedName>
</protein>
<dbReference type="GO" id="GO:0010333">
    <property type="term" value="F:terpene synthase activity"/>
    <property type="evidence" value="ECO:0007669"/>
    <property type="project" value="InterPro"/>
</dbReference>
<sequence>MSPAQVVLPVSAQTQKAAASEEANRRSAGYHPSFWGEFFLTHSSGYTKSDTKIQQKHEELKQQVRGMILDAAADTSEKLELIDAALRLGVGYHFEAEIQSQLQKIHGQGSFHSDLYTACIWFRVLRGQGFTVSADVFNIMKNKDGGFEARDARTLLCLYETTHLRIQGEQVLEEALEFSRKQLGDLLAELSSPLAEYVNNSLELPYHKGMQRLEARQYIPIYESYVNKNDTLLQFAKLDFNLLQALHQSEIREITRWWKDLDFKARLPYARDRLVECYFWILGVQYEPQYSISRVFLSKVISLASVFDDTYDIYGTFDELKLLTDAVERWEPEATDSLPGYMQILYGALLKVFEEYKDELINAGGRDYCLYYAKEAMKGLVRSYHTEAVSFHTGYVQNFEEYLDNSAVSSGYPMLTVEALIGMGAPYATRESLDWALKVPKIIKASSDICRLVDDLRTYKVEEERGDAPSGVHCYMRDYNVSEEEACTKIEEMIDLAWKAINEEIQKPNHLPLPILLPALNFARMMEVLYQNIDGYTNSGGRTKERISSLLVHPFTI</sequence>
<dbReference type="InterPro" id="IPR044814">
    <property type="entry name" value="Terpene_cyclase_plant_C1"/>
</dbReference>
<keyword evidence="2" id="KW-0460">Magnesium</keyword>
<keyword evidence="1" id="KW-0479">Metal-binding</keyword>
<reference evidence="5" key="2">
    <citation type="submission" date="2021-01" db="EMBL/GenBank/DDBJ databases">
        <authorList>
            <person name="Li R."/>
            <person name="Zhu J."/>
            <person name="Mei W."/>
            <person name="Peng S."/>
        </authorList>
    </citation>
    <scope>NUCLEOTIDE SEQUENCE</scope>
</reference>
<dbReference type="AlphaFoldDB" id="A0A8E8ARI4"/>
<dbReference type="GO" id="GO:0000287">
    <property type="term" value="F:magnesium ion binding"/>
    <property type="evidence" value="ECO:0007669"/>
    <property type="project" value="InterPro"/>
</dbReference>
<evidence type="ECO:0000259" key="4">
    <source>
        <dbReference type="Pfam" id="PF03936"/>
    </source>
</evidence>
<feature type="domain" description="Terpene synthase metal-binding" evidence="4">
    <location>
        <begin position="259"/>
        <end position="499"/>
    </location>
</feature>
<accession>A0A8E8ARI4</accession>
<dbReference type="GO" id="GO:0016102">
    <property type="term" value="P:diterpenoid biosynthetic process"/>
    <property type="evidence" value="ECO:0007669"/>
    <property type="project" value="InterPro"/>
</dbReference>
<dbReference type="PANTHER" id="PTHR31225">
    <property type="entry name" value="OS04G0344100 PROTEIN-RELATED"/>
    <property type="match status" value="1"/>
</dbReference>
<dbReference type="SFLD" id="SFLDG01019">
    <property type="entry name" value="Terpene_Cyclase_Like_1_C_Termi"/>
    <property type="match status" value="1"/>
</dbReference>
<dbReference type="InterPro" id="IPR005630">
    <property type="entry name" value="Terpene_synthase_metal-bd"/>
</dbReference>
<dbReference type="Pfam" id="PF03936">
    <property type="entry name" value="Terpene_synth_C"/>
    <property type="match status" value="1"/>
</dbReference>
<evidence type="ECO:0000256" key="2">
    <source>
        <dbReference type="ARBA" id="ARBA00022842"/>
    </source>
</evidence>
<dbReference type="InterPro" id="IPR001906">
    <property type="entry name" value="Terpene_synth_N"/>
</dbReference>
<organism evidence="5">
    <name type="scientific">Aquilaria sinensis</name>
    <dbReference type="NCBI Taxonomy" id="210372"/>
    <lineage>
        <taxon>Eukaryota</taxon>
        <taxon>Viridiplantae</taxon>
        <taxon>Streptophyta</taxon>
        <taxon>Embryophyta</taxon>
        <taxon>Tracheophyta</taxon>
        <taxon>Spermatophyta</taxon>
        <taxon>Magnoliopsida</taxon>
        <taxon>eudicotyledons</taxon>
        <taxon>Gunneridae</taxon>
        <taxon>Pentapetalae</taxon>
        <taxon>rosids</taxon>
        <taxon>malvids</taxon>
        <taxon>Malvales</taxon>
        <taxon>Thymelaeaceae</taxon>
        <taxon>Aquilaria</taxon>
    </lineage>
</organism>
<dbReference type="InterPro" id="IPR034741">
    <property type="entry name" value="Terpene_cyclase-like_1_C"/>
</dbReference>
<dbReference type="Pfam" id="PF01397">
    <property type="entry name" value="Terpene_synth"/>
    <property type="match status" value="1"/>
</dbReference>
<dbReference type="FunFam" id="1.10.600.10:FF:000007">
    <property type="entry name" value="Isoprene synthase, chloroplastic"/>
    <property type="match status" value="1"/>
</dbReference>
<dbReference type="GO" id="GO:0009753">
    <property type="term" value="P:response to jasmonic acid"/>
    <property type="evidence" value="ECO:0007669"/>
    <property type="project" value="UniProtKB-ARBA"/>
</dbReference>
<evidence type="ECO:0000259" key="3">
    <source>
        <dbReference type="Pfam" id="PF01397"/>
    </source>
</evidence>
<evidence type="ECO:0000313" key="5">
    <source>
        <dbReference type="EMBL" id="QWB49545.1"/>
    </source>
</evidence>